<proteinExistence type="predicted"/>
<evidence type="ECO:0000313" key="2">
    <source>
        <dbReference type="EMBL" id="MFI0574629.1"/>
    </source>
</evidence>
<protein>
    <submittedName>
        <fullName evidence="2">Sigma-70 region 4 domain-containing protein</fullName>
    </submittedName>
</protein>
<keyword evidence="3" id="KW-1185">Reference proteome</keyword>
<gene>
    <name evidence="2" type="ORF">ACH3YB_23690</name>
</gene>
<name>A0ABW7S856_STRTE</name>
<organism evidence="2 3">
    <name type="scientific">Streptomyces tendae</name>
    <dbReference type="NCBI Taxonomy" id="1932"/>
    <lineage>
        <taxon>Bacteria</taxon>
        <taxon>Bacillati</taxon>
        <taxon>Actinomycetota</taxon>
        <taxon>Actinomycetes</taxon>
        <taxon>Kitasatosporales</taxon>
        <taxon>Streptomycetaceae</taxon>
        <taxon>Streptomyces</taxon>
    </lineage>
</organism>
<dbReference type="InterPro" id="IPR036388">
    <property type="entry name" value="WH-like_DNA-bd_sf"/>
</dbReference>
<dbReference type="SUPFAM" id="SSF88659">
    <property type="entry name" value="Sigma3 and sigma4 domains of RNA polymerase sigma factors"/>
    <property type="match status" value="1"/>
</dbReference>
<dbReference type="EMBL" id="JBIQWK010000007">
    <property type="protein sequence ID" value="MFI0574629.1"/>
    <property type="molecule type" value="Genomic_DNA"/>
</dbReference>
<dbReference type="InterPro" id="IPR013324">
    <property type="entry name" value="RNA_pol_sigma_r3/r4-like"/>
</dbReference>
<dbReference type="Proteomes" id="UP001610810">
    <property type="component" value="Unassembled WGS sequence"/>
</dbReference>
<evidence type="ECO:0000256" key="1">
    <source>
        <dbReference type="SAM" id="MobiDB-lite"/>
    </source>
</evidence>
<dbReference type="Gene3D" id="1.10.10.10">
    <property type="entry name" value="Winged helix-like DNA-binding domain superfamily/Winged helix DNA-binding domain"/>
    <property type="match status" value="1"/>
</dbReference>
<feature type="region of interest" description="Disordered" evidence="1">
    <location>
        <begin position="39"/>
        <end position="63"/>
    </location>
</feature>
<evidence type="ECO:0000313" key="3">
    <source>
        <dbReference type="Proteomes" id="UP001610810"/>
    </source>
</evidence>
<reference evidence="2 3" key="1">
    <citation type="submission" date="2024-10" db="EMBL/GenBank/DDBJ databases">
        <authorList>
            <person name="Wannawong T."/>
            <person name="Kuncharoen N."/>
            <person name="Mhuantong W."/>
        </authorList>
    </citation>
    <scope>NUCLEOTIDE SEQUENCE [LARGE SCALE GENOMIC DNA]</scope>
    <source>
        <strain evidence="2 3">CALK1-4</strain>
    </source>
</reference>
<dbReference type="RefSeq" id="WP_356531777.1">
    <property type="nucleotide sequence ID" value="NZ_JBEXMU010000049.1"/>
</dbReference>
<comment type="caution">
    <text evidence="2">The sequence shown here is derived from an EMBL/GenBank/DDBJ whole genome shotgun (WGS) entry which is preliminary data.</text>
</comment>
<sequence>MGATFDCLWLSWNETLASHDSRRYAWNVLRATVMARAPTATAGPSSAAPPSTPSSCKTSPTPAAYANEFTETLEVFTAISRLPDRQLEAIVLHRLCGCPHGAATGLLGTSLAAIRSDERHATRFLDSVIPPPSTEGTTP</sequence>
<accession>A0ABW7S856</accession>